<dbReference type="InterPro" id="IPR017896">
    <property type="entry name" value="4Fe4S_Fe-S-bd"/>
</dbReference>
<keyword evidence="1" id="KW-0479">Metal-binding</keyword>
<dbReference type="eggNOG" id="COG1143">
    <property type="taxonomic scope" value="Bacteria"/>
</dbReference>
<dbReference type="Gene3D" id="3.30.70.20">
    <property type="match status" value="1"/>
</dbReference>
<proteinExistence type="predicted"/>
<dbReference type="Gene3D" id="3.50.50.60">
    <property type="entry name" value="FAD/NAD(P)-binding domain"/>
    <property type="match status" value="2"/>
</dbReference>
<dbReference type="GO" id="GO:0046872">
    <property type="term" value="F:metal ion binding"/>
    <property type="evidence" value="ECO:0007669"/>
    <property type="project" value="UniProtKB-KW"/>
</dbReference>
<dbReference type="PROSITE" id="PS00198">
    <property type="entry name" value="4FE4S_FER_1"/>
    <property type="match status" value="1"/>
</dbReference>
<reference evidence="6 7" key="1">
    <citation type="journal article" date="2010" name="Stand. Genomic Sci.">
        <title>Complete genome sequence of Spirochaeta smaragdinae type strain (SEBR 4228).</title>
        <authorList>
            <person name="Mavromatis K."/>
            <person name="Yasawong M."/>
            <person name="Chertkov O."/>
            <person name="Lapidus A."/>
            <person name="Lucas S."/>
            <person name="Nolan M."/>
            <person name="Del Rio T.G."/>
            <person name="Tice H."/>
            <person name="Cheng J.F."/>
            <person name="Pitluck S."/>
            <person name="Liolios K."/>
            <person name="Ivanova N."/>
            <person name="Tapia R."/>
            <person name="Han C."/>
            <person name="Bruce D."/>
            <person name="Goodwin L."/>
            <person name="Pati A."/>
            <person name="Chen A."/>
            <person name="Palaniappan K."/>
            <person name="Land M."/>
            <person name="Hauser L."/>
            <person name="Chang Y.J."/>
            <person name="Jeffries C.D."/>
            <person name="Detter J.C."/>
            <person name="Rohde M."/>
            <person name="Brambilla E."/>
            <person name="Spring S."/>
            <person name="Goker M."/>
            <person name="Sikorski J."/>
            <person name="Woyke T."/>
            <person name="Bristow J."/>
            <person name="Eisen J.A."/>
            <person name="Markowitz V."/>
            <person name="Hugenholtz P."/>
            <person name="Klenk H.P."/>
            <person name="Kyrpides N.C."/>
        </authorList>
    </citation>
    <scope>NUCLEOTIDE SEQUENCE [LARGE SCALE GENOMIC DNA]</scope>
    <source>
        <strain evidence="7">DSM 11293 / JCM 15392 / SEBR 4228</strain>
    </source>
</reference>
<dbReference type="PANTHER" id="PTHR42949:SF3">
    <property type="entry name" value="ANAEROBIC GLYCEROL-3-PHOSPHATE DEHYDROGENASE SUBUNIT B"/>
    <property type="match status" value="1"/>
</dbReference>
<dbReference type="AlphaFoldDB" id="E1R3W1"/>
<dbReference type="SUPFAM" id="SSF51905">
    <property type="entry name" value="FAD/NAD(P)-binding domain"/>
    <property type="match status" value="1"/>
</dbReference>
<dbReference type="HOGENOM" id="CLU_030705_1_2_12"/>
<dbReference type="Pfam" id="PF12838">
    <property type="entry name" value="Fer4_7"/>
    <property type="match status" value="1"/>
</dbReference>
<keyword evidence="3" id="KW-0408">Iron</keyword>
<dbReference type="InterPro" id="IPR017900">
    <property type="entry name" value="4Fe4S_Fe_S_CS"/>
</dbReference>
<keyword evidence="4" id="KW-0411">Iron-sulfur</keyword>
<dbReference type="eggNOG" id="COG0446">
    <property type="taxonomic scope" value="Bacteria"/>
</dbReference>
<dbReference type="PRINTS" id="PR00368">
    <property type="entry name" value="FADPNR"/>
</dbReference>
<gene>
    <name evidence="6" type="ordered locus">Spirs_2980</name>
</gene>
<dbReference type="RefSeq" id="WP_013255541.1">
    <property type="nucleotide sequence ID" value="NC_014364.1"/>
</dbReference>
<dbReference type="STRING" id="573413.Spirs_2980"/>
<dbReference type="SUPFAM" id="SSF54862">
    <property type="entry name" value="4Fe-4S ferredoxins"/>
    <property type="match status" value="1"/>
</dbReference>
<evidence type="ECO:0000256" key="3">
    <source>
        <dbReference type="ARBA" id="ARBA00023004"/>
    </source>
</evidence>
<dbReference type="KEGG" id="ssm:Spirs_2980"/>
<evidence type="ECO:0000256" key="2">
    <source>
        <dbReference type="ARBA" id="ARBA00023002"/>
    </source>
</evidence>
<organism evidence="6 7">
    <name type="scientific">Sediminispirochaeta smaragdinae (strain DSM 11293 / JCM 15392 / SEBR 4228)</name>
    <name type="common">Spirochaeta smaragdinae</name>
    <dbReference type="NCBI Taxonomy" id="573413"/>
    <lineage>
        <taxon>Bacteria</taxon>
        <taxon>Pseudomonadati</taxon>
        <taxon>Spirochaetota</taxon>
        <taxon>Spirochaetia</taxon>
        <taxon>Spirochaetales</taxon>
        <taxon>Spirochaetaceae</taxon>
        <taxon>Sediminispirochaeta</taxon>
    </lineage>
</organism>
<evidence type="ECO:0000256" key="4">
    <source>
        <dbReference type="ARBA" id="ARBA00023014"/>
    </source>
</evidence>
<keyword evidence="7" id="KW-1185">Reference proteome</keyword>
<dbReference type="OrthoDB" id="9807879at2"/>
<feature type="domain" description="4Fe-4S ferredoxin-type" evidence="5">
    <location>
        <begin position="396"/>
        <end position="425"/>
    </location>
</feature>
<dbReference type="Pfam" id="PF07992">
    <property type="entry name" value="Pyr_redox_2"/>
    <property type="match status" value="1"/>
</dbReference>
<accession>E1R3W1</accession>
<dbReference type="GO" id="GO:0051536">
    <property type="term" value="F:iron-sulfur cluster binding"/>
    <property type="evidence" value="ECO:0007669"/>
    <property type="project" value="UniProtKB-KW"/>
</dbReference>
<dbReference type="EMBL" id="CP002116">
    <property type="protein sequence ID" value="ADK82082.1"/>
    <property type="molecule type" value="Genomic_DNA"/>
</dbReference>
<feature type="domain" description="4Fe-4S ferredoxin-type" evidence="5">
    <location>
        <begin position="365"/>
        <end position="394"/>
    </location>
</feature>
<dbReference type="PROSITE" id="PS51379">
    <property type="entry name" value="4FE4S_FER_2"/>
    <property type="match status" value="2"/>
</dbReference>
<dbReference type="Proteomes" id="UP000002318">
    <property type="component" value="Chromosome"/>
</dbReference>
<evidence type="ECO:0000259" key="5">
    <source>
        <dbReference type="PROSITE" id="PS51379"/>
    </source>
</evidence>
<dbReference type="InterPro" id="IPR051691">
    <property type="entry name" value="Metab_Enz_Cyan_OpOx_G3PDH"/>
</dbReference>
<dbReference type="PRINTS" id="PR00411">
    <property type="entry name" value="PNDRDTASEI"/>
</dbReference>
<evidence type="ECO:0000313" key="7">
    <source>
        <dbReference type="Proteomes" id="UP000002318"/>
    </source>
</evidence>
<dbReference type="InterPro" id="IPR036188">
    <property type="entry name" value="FAD/NAD-bd_sf"/>
</dbReference>
<dbReference type="GO" id="GO:0016491">
    <property type="term" value="F:oxidoreductase activity"/>
    <property type="evidence" value="ECO:0007669"/>
    <property type="project" value="UniProtKB-KW"/>
</dbReference>
<protein>
    <submittedName>
        <fullName evidence="6">FAD-dependent pyridine nucleotide-disulfide oxidoreductase</fullName>
    </submittedName>
</protein>
<keyword evidence="2" id="KW-0560">Oxidoreductase</keyword>
<evidence type="ECO:0000256" key="1">
    <source>
        <dbReference type="ARBA" id="ARBA00022723"/>
    </source>
</evidence>
<dbReference type="PANTHER" id="PTHR42949">
    <property type="entry name" value="ANAEROBIC GLYCEROL-3-PHOSPHATE DEHYDROGENASE SUBUNIT B"/>
    <property type="match status" value="1"/>
</dbReference>
<name>E1R3W1_SEDSS</name>
<dbReference type="InterPro" id="IPR023753">
    <property type="entry name" value="FAD/NAD-binding_dom"/>
</dbReference>
<sequence>MTVDHKLPEQCDILIVGGGPAGLAAAIEAAGRGLHVVLVDENPGFGGQLIRQIHKFFGSSFHYAGVRGFCIADMLSREASEAGCLMVPECRVLGLLRDGRVALSLRGAASALRAKRILLAVGGKEHGLPFPGWTLPGVMTAGAAQTLCNLHHLLPGRHVLMVGSGNVGLIVSYQLMQAGACIAAIVDTADRIGGYAVHAAKLQRAGVPFILGAQIQEAIGLKSVQRVNIGIRSTGEHLSIDADAVLLATGLSPRTELASMFGCELTYEPRLGGHFPRHDDTMRSSVSHVFVAGDSAGVEEAATAIEEGRLAALSMAFDIGGAHCGDEKARDEIRSRLKAFRNRKASSGKEKQNCSAAATSLGLLRYPVFECAENIACNPCADACPAGAITVETITSLPVVDYSRCTGCMRCLSVCPGQAVFMVDRRGSLTLAWEYLPVPSVGQKVILCGPSGEALGTGEITACRRDVGDKTMLVTLSMDPSLVDRVRSFRRCDDE</sequence>
<evidence type="ECO:0000313" key="6">
    <source>
        <dbReference type="EMBL" id="ADK82082.1"/>
    </source>
</evidence>